<proteinExistence type="inferred from homology"/>
<protein>
    <submittedName>
        <fullName evidence="10">Type II secretion system protein F</fullName>
    </submittedName>
</protein>
<feature type="domain" description="Type II secretion system protein GspF" evidence="9">
    <location>
        <begin position="270"/>
        <end position="392"/>
    </location>
</feature>
<evidence type="ECO:0000256" key="8">
    <source>
        <dbReference type="SAM" id="Phobius"/>
    </source>
</evidence>
<evidence type="ECO:0000256" key="2">
    <source>
        <dbReference type="ARBA" id="ARBA00005745"/>
    </source>
</evidence>
<keyword evidence="6 8" id="KW-1133">Transmembrane helix</keyword>
<dbReference type="InterPro" id="IPR011850">
    <property type="entry name" value="T2SS_GspF"/>
</dbReference>
<dbReference type="Pfam" id="PF00482">
    <property type="entry name" value="T2SSF"/>
    <property type="match status" value="2"/>
</dbReference>
<comment type="similarity">
    <text evidence="2">Belongs to the GSP F family.</text>
</comment>
<evidence type="ECO:0000256" key="7">
    <source>
        <dbReference type="ARBA" id="ARBA00023136"/>
    </source>
</evidence>
<dbReference type="EMBL" id="AP018738">
    <property type="protein sequence ID" value="BBE50696.1"/>
    <property type="molecule type" value="Genomic_DNA"/>
</dbReference>
<dbReference type="GO" id="GO:0015627">
    <property type="term" value="C:type II protein secretion system complex"/>
    <property type="evidence" value="ECO:0007669"/>
    <property type="project" value="InterPro"/>
</dbReference>
<dbReference type="GO" id="GO:0015628">
    <property type="term" value="P:protein secretion by the type II secretion system"/>
    <property type="evidence" value="ECO:0007669"/>
    <property type="project" value="InterPro"/>
</dbReference>
<dbReference type="KEGG" id="fam:OYT1_ch1136"/>
<evidence type="ECO:0000256" key="4">
    <source>
        <dbReference type="ARBA" id="ARBA00022519"/>
    </source>
</evidence>
<feature type="transmembrane region" description="Helical" evidence="8">
    <location>
        <begin position="274"/>
        <end position="300"/>
    </location>
</feature>
<evidence type="ECO:0000256" key="3">
    <source>
        <dbReference type="ARBA" id="ARBA00022475"/>
    </source>
</evidence>
<dbReference type="FunFam" id="1.20.81.30:FF:000001">
    <property type="entry name" value="Type II secretion system protein F"/>
    <property type="match status" value="2"/>
</dbReference>
<evidence type="ECO:0000256" key="1">
    <source>
        <dbReference type="ARBA" id="ARBA00004429"/>
    </source>
</evidence>
<evidence type="ECO:0000256" key="5">
    <source>
        <dbReference type="ARBA" id="ARBA00022692"/>
    </source>
</evidence>
<name>A0A2Z6GB70_9PROT</name>
<dbReference type="Gene3D" id="1.20.81.30">
    <property type="entry name" value="Type II secretion system (T2SS), domain F"/>
    <property type="match status" value="2"/>
</dbReference>
<dbReference type="OrthoDB" id="9805682at2"/>
<gene>
    <name evidence="10" type="ORF">OYT1_ch1136</name>
</gene>
<keyword evidence="11" id="KW-1185">Reference proteome</keyword>
<dbReference type="PANTHER" id="PTHR30012">
    <property type="entry name" value="GENERAL SECRETION PATHWAY PROTEIN"/>
    <property type="match status" value="1"/>
</dbReference>
<dbReference type="InterPro" id="IPR018076">
    <property type="entry name" value="T2SS_GspF_dom"/>
</dbReference>
<dbReference type="STRING" id="1188319.OYT1_02655"/>
<dbReference type="InterPro" id="IPR003004">
    <property type="entry name" value="GspF/PilC"/>
</dbReference>
<sequence>MEAFQYQALDTSNRTVSGVIQADTARQARAQLRAQGLLLSSLQQVHARERARQHWVRGLAAAELSLVTRQLATLLASGLTMEQSLNALIEEATAPMTRETLIGVKTEVTAGQSLAGALAAYPKSFPEFYRALVHGGEESGALATVLQHLADYLDAHQALKQKTSLALLYPVLVTVVAIMIVTGLLIYVVPQVVQVFQQSRQTLPWLTRALITLSDFLRTAWPYLLLIFAGAYAAAHAALRRADNRHRWHALLLRTPMLGVLIRGINTSRFASTLAILVGGGVPLLAALASGAQVMSNLVLRAAVERAIERVREGSSLALALGETRAFPPLLIHLIASGEISGKLEQMLERAARLETQALERRLTVFLTLLEPVMILVMGGIVLLIVLAILLPIIEINQLVH</sequence>
<comment type="subcellular location">
    <subcellularLocation>
        <location evidence="1">Cell inner membrane</location>
        <topology evidence="1">Multi-pass membrane protein</topology>
    </subcellularLocation>
</comment>
<evidence type="ECO:0000313" key="11">
    <source>
        <dbReference type="Proteomes" id="UP000033070"/>
    </source>
</evidence>
<keyword evidence="4" id="KW-0997">Cell inner membrane</keyword>
<evidence type="ECO:0000259" key="9">
    <source>
        <dbReference type="Pfam" id="PF00482"/>
    </source>
</evidence>
<feature type="transmembrane region" description="Helical" evidence="8">
    <location>
        <begin position="363"/>
        <end position="394"/>
    </location>
</feature>
<feature type="domain" description="Type II secretion system protein GspF" evidence="9">
    <location>
        <begin position="68"/>
        <end position="190"/>
    </location>
</feature>
<dbReference type="NCBIfam" id="TIGR02120">
    <property type="entry name" value="GspF"/>
    <property type="match status" value="1"/>
</dbReference>
<dbReference type="InterPro" id="IPR042094">
    <property type="entry name" value="T2SS_GspF_sf"/>
</dbReference>
<feature type="transmembrane region" description="Helical" evidence="8">
    <location>
        <begin position="220"/>
        <end position="239"/>
    </location>
</feature>
<accession>A0A2Z6GB70</accession>
<dbReference type="AlphaFoldDB" id="A0A2Z6GB70"/>
<dbReference type="PRINTS" id="PR00812">
    <property type="entry name" value="BCTERIALGSPF"/>
</dbReference>
<dbReference type="RefSeq" id="WP_062627746.1">
    <property type="nucleotide sequence ID" value="NZ_AP018738.1"/>
</dbReference>
<keyword evidence="7 8" id="KW-0472">Membrane</keyword>
<keyword evidence="3" id="KW-1003">Cell membrane</keyword>
<keyword evidence="5 8" id="KW-0812">Transmembrane</keyword>
<dbReference type="Proteomes" id="UP000033070">
    <property type="component" value="Chromosome"/>
</dbReference>
<feature type="transmembrane region" description="Helical" evidence="8">
    <location>
        <begin position="166"/>
        <end position="189"/>
    </location>
</feature>
<evidence type="ECO:0000256" key="6">
    <source>
        <dbReference type="ARBA" id="ARBA00022989"/>
    </source>
</evidence>
<dbReference type="PANTHER" id="PTHR30012:SF0">
    <property type="entry name" value="TYPE II SECRETION SYSTEM PROTEIN F-RELATED"/>
    <property type="match status" value="1"/>
</dbReference>
<dbReference type="GO" id="GO:0005886">
    <property type="term" value="C:plasma membrane"/>
    <property type="evidence" value="ECO:0007669"/>
    <property type="project" value="UniProtKB-SubCell"/>
</dbReference>
<evidence type="ECO:0000313" key="10">
    <source>
        <dbReference type="EMBL" id="BBE50696.1"/>
    </source>
</evidence>
<organism evidence="10 11">
    <name type="scientific">Ferriphaselus amnicola</name>
    <dbReference type="NCBI Taxonomy" id="1188319"/>
    <lineage>
        <taxon>Bacteria</taxon>
        <taxon>Pseudomonadati</taxon>
        <taxon>Pseudomonadota</taxon>
        <taxon>Betaproteobacteria</taxon>
        <taxon>Nitrosomonadales</taxon>
        <taxon>Gallionellaceae</taxon>
        <taxon>Ferriphaselus</taxon>
    </lineage>
</organism>
<reference evidence="10 11" key="1">
    <citation type="submission" date="2018-06" db="EMBL/GenBank/DDBJ databases">
        <title>OYT1 Genome Sequencing.</title>
        <authorList>
            <person name="Kato S."/>
            <person name="Itoh T."/>
            <person name="Ohkuma M."/>
        </authorList>
    </citation>
    <scope>NUCLEOTIDE SEQUENCE [LARGE SCALE GENOMIC DNA]</scope>
    <source>
        <strain evidence="10 11">OYT1</strain>
    </source>
</reference>